<comment type="caution">
    <text evidence="2">The sequence shown here is derived from an EMBL/GenBank/DDBJ whole genome shotgun (WGS) entry which is preliminary data.</text>
</comment>
<reference evidence="2" key="1">
    <citation type="submission" date="2021-07" db="EMBL/GenBank/DDBJ databases">
        <authorList>
            <person name="Catto M.A."/>
            <person name="Jacobson A."/>
            <person name="Kennedy G."/>
            <person name="Labadie P."/>
            <person name="Hunt B.G."/>
            <person name="Srinivasan R."/>
        </authorList>
    </citation>
    <scope>NUCLEOTIDE SEQUENCE</scope>
    <source>
        <strain evidence="2">PL_HMW_Pooled</strain>
        <tissue evidence="2">Head</tissue>
    </source>
</reference>
<name>A0AAE1H9L1_9NEOP</name>
<proteinExistence type="predicted"/>
<keyword evidence="3" id="KW-1185">Reference proteome</keyword>
<feature type="compositionally biased region" description="Pro residues" evidence="1">
    <location>
        <begin position="98"/>
        <end position="117"/>
    </location>
</feature>
<dbReference type="AlphaFoldDB" id="A0AAE1H9L1"/>
<sequence>MAWRQPRVAVTEDEDDDFEEEEEEEEGEVPAVRNGTLPDQLQITVESSNSSSSPAGSTSAGPCQTFFNAHVLRRRSISDPGRLASVIGPLLGQDNDPGPGPGPGPGPQHGPVLPGPGPYRAHPSMTHSVDKIVDFLKFLN</sequence>
<reference evidence="2" key="2">
    <citation type="journal article" date="2023" name="BMC Genomics">
        <title>Pest status, molecular evolution, and epigenetic factors derived from the genome assembly of Frankliniella fusca, a thysanopteran phytovirus vector.</title>
        <authorList>
            <person name="Catto M.A."/>
            <person name="Labadie P.E."/>
            <person name="Jacobson A.L."/>
            <person name="Kennedy G.G."/>
            <person name="Srinivasan R."/>
            <person name="Hunt B.G."/>
        </authorList>
    </citation>
    <scope>NUCLEOTIDE SEQUENCE</scope>
    <source>
        <strain evidence="2">PL_HMW_Pooled</strain>
    </source>
</reference>
<evidence type="ECO:0000313" key="3">
    <source>
        <dbReference type="Proteomes" id="UP001219518"/>
    </source>
</evidence>
<feature type="compositionally biased region" description="Low complexity" evidence="1">
    <location>
        <begin position="88"/>
        <end position="97"/>
    </location>
</feature>
<organism evidence="2 3">
    <name type="scientific">Frankliniella fusca</name>
    <dbReference type="NCBI Taxonomy" id="407009"/>
    <lineage>
        <taxon>Eukaryota</taxon>
        <taxon>Metazoa</taxon>
        <taxon>Ecdysozoa</taxon>
        <taxon>Arthropoda</taxon>
        <taxon>Hexapoda</taxon>
        <taxon>Insecta</taxon>
        <taxon>Pterygota</taxon>
        <taxon>Neoptera</taxon>
        <taxon>Paraneoptera</taxon>
        <taxon>Thysanoptera</taxon>
        <taxon>Terebrantia</taxon>
        <taxon>Thripoidea</taxon>
        <taxon>Thripidae</taxon>
        <taxon>Frankliniella</taxon>
    </lineage>
</organism>
<accession>A0AAE1H9L1</accession>
<gene>
    <name evidence="2" type="ORF">KUF71_006358</name>
</gene>
<dbReference type="Proteomes" id="UP001219518">
    <property type="component" value="Unassembled WGS sequence"/>
</dbReference>
<feature type="region of interest" description="Disordered" evidence="1">
    <location>
        <begin position="1"/>
        <end position="39"/>
    </location>
</feature>
<protein>
    <submittedName>
        <fullName evidence="2">Dynactin subunit 1</fullName>
    </submittedName>
</protein>
<feature type="compositionally biased region" description="Acidic residues" evidence="1">
    <location>
        <begin position="11"/>
        <end position="28"/>
    </location>
</feature>
<evidence type="ECO:0000256" key="1">
    <source>
        <dbReference type="SAM" id="MobiDB-lite"/>
    </source>
</evidence>
<dbReference type="EMBL" id="JAHWGI010000575">
    <property type="protein sequence ID" value="KAK3916726.1"/>
    <property type="molecule type" value="Genomic_DNA"/>
</dbReference>
<evidence type="ECO:0000313" key="2">
    <source>
        <dbReference type="EMBL" id="KAK3916726.1"/>
    </source>
</evidence>
<feature type="region of interest" description="Disordered" evidence="1">
    <location>
        <begin position="83"/>
        <end position="125"/>
    </location>
</feature>